<sequence length="61" mass="6619">MEQQNPAPVTQGTEVPPNHVVPLMSGKLISVPLSASVKLQLVSERHTRELVHQVHSAISQS</sequence>
<evidence type="ECO:0000313" key="1">
    <source>
        <dbReference type="EMBL" id="EDW31013.1"/>
    </source>
</evidence>
<dbReference type="Proteomes" id="UP000008744">
    <property type="component" value="Unassembled WGS sequence"/>
</dbReference>
<evidence type="ECO:0000313" key="3">
    <source>
        <dbReference type="Proteomes" id="UP000008744"/>
    </source>
</evidence>
<proteinExistence type="predicted"/>
<reference evidence="1 3" key="1">
    <citation type="journal article" date="2007" name="Nature">
        <title>Evolution of genes and genomes on the Drosophila phylogeny.</title>
        <authorList>
            <consortium name="Drosophila 12 Genomes Consortium"/>
            <person name="Clark A.G."/>
            <person name="Eisen M.B."/>
            <person name="Smith D.R."/>
            <person name="Bergman C.M."/>
            <person name="Oliver B."/>
            <person name="Markow T.A."/>
            <person name="Kaufman T.C."/>
            <person name="Kellis M."/>
            <person name="Gelbart W."/>
            <person name="Iyer V.N."/>
            <person name="Pollard D.A."/>
            <person name="Sackton T.B."/>
            <person name="Larracuente A.M."/>
            <person name="Singh N.D."/>
            <person name="Abad J.P."/>
            <person name="Abt D.N."/>
            <person name="Adryan B."/>
            <person name="Aguade M."/>
            <person name="Akashi H."/>
            <person name="Anderson W.W."/>
            <person name="Aquadro C.F."/>
            <person name="Ardell D.H."/>
            <person name="Arguello R."/>
            <person name="Artieri C.G."/>
            <person name="Barbash D.A."/>
            <person name="Barker D."/>
            <person name="Barsanti P."/>
            <person name="Batterham P."/>
            <person name="Batzoglou S."/>
            <person name="Begun D."/>
            <person name="Bhutkar A."/>
            <person name="Blanco E."/>
            <person name="Bosak S.A."/>
            <person name="Bradley R.K."/>
            <person name="Brand A.D."/>
            <person name="Brent M.R."/>
            <person name="Brooks A.N."/>
            <person name="Brown R.H."/>
            <person name="Butlin R.K."/>
            <person name="Caggese C."/>
            <person name="Calvi B.R."/>
            <person name="Bernardo de Carvalho A."/>
            <person name="Caspi A."/>
            <person name="Castrezana S."/>
            <person name="Celniker S.E."/>
            <person name="Chang J.L."/>
            <person name="Chapple C."/>
            <person name="Chatterji S."/>
            <person name="Chinwalla A."/>
            <person name="Civetta A."/>
            <person name="Clifton S.W."/>
            <person name="Comeron J.M."/>
            <person name="Costello J.C."/>
            <person name="Coyne J.A."/>
            <person name="Daub J."/>
            <person name="David R.G."/>
            <person name="Delcher A.L."/>
            <person name="Delehaunty K."/>
            <person name="Do C.B."/>
            <person name="Ebling H."/>
            <person name="Edwards K."/>
            <person name="Eickbush T."/>
            <person name="Evans J.D."/>
            <person name="Filipski A."/>
            <person name="Findeiss S."/>
            <person name="Freyhult E."/>
            <person name="Fulton L."/>
            <person name="Fulton R."/>
            <person name="Garcia A.C."/>
            <person name="Gardiner A."/>
            <person name="Garfield D.A."/>
            <person name="Garvin B.E."/>
            <person name="Gibson G."/>
            <person name="Gilbert D."/>
            <person name="Gnerre S."/>
            <person name="Godfrey J."/>
            <person name="Good R."/>
            <person name="Gotea V."/>
            <person name="Gravely B."/>
            <person name="Greenberg A.J."/>
            <person name="Griffiths-Jones S."/>
            <person name="Gross S."/>
            <person name="Guigo R."/>
            <person name="Gustafson E.A."/>
            <person name="Haerty W."/>
            <person name="Hahn M.W."/>
            <person name="Halligan D.L."/>
            <person name="Halpern A.L."/>
            <person name="Halter G.M."/>
            <person name="Han M.V."/>
            <person name="Heger A."/>
            <person name="Hillier L."/>
            <person name="Hinrichs A.S."/>
            <person name="Holmes I."/>
            <person name="Hoskins R.A."/>
            <person name="Hubisz M.J."/>
            <person name="Hultmark D."/>
            <person name="Huntley M.A."/>
            <person name="Jaffe D.B."/>
            <person name="Jagadeeshan S."/>
            <person name="Jeck W.R."/>
            <person name="Johnson J."/>
            <person name="Jones C.D."/>
            <person name="Jordan W.C."/>
            <person name="Karpen G.H."/>
            <person name="Kataoka E."/>
            <person name="Keightley P.D."/>
            <person name="Kheradpour P."/>
            <person name="Kirkness E.F."/>
            <person name="Koerich L.B."/>
            <person name="Kristiansen K."/>
            <person name="Kudrna D."/>
            <person name="Kulathinal R.J."/>
            <person name="Kumar S."/>
            <person name="Kwok R."/>
            <person name="Lander E."/>
            <person name="Langley C.H."/>
            <person name="Lapoint R."/>
            <person name="Lazzaro B.P."/>
            <person name="Lee S.J."/>
            <person name="Levesque L."/>
            <person name="Li R."/>
            <person name="Lin C.F."/>
            <person name="Lin M.F."/>
            <person name="Lindblad-Toh K."/>
            <person name="Llopart A."/>
            <person name="Long M."/>
            <person name="Low L."/>
            <person name="Lozovsky E."/>
            <person name="Lu J."/>
            <person name="Luo M."/>
            <person name="Machado C.A."/>
            <person name="Makalowski W."/>
            <person name="Marzo M."/>
            <person name="Matsuda M."/>
            <person name="Matzkin L."/>
            <person name="McAllister B."/>
            <person name="McBride C.S."/>
            <person name="McKernan B."/>
            <person name="McKernan K."/>
            <person name="Mendez-Lago M."/>
            <person name="Minx P."/>
            <person name="Mollenhauer M.U."/>
            <person name="Montooth K."/>
            <person name="Mount S.M."/>
            <person name="Mu X."/>
            <person name="Myers E."/>
            <person name="Negre B."/>
            <person name="Newfeld S."/>
            <person name="Nielsen R."/>
            <person name="Noor M.A."/>
            <person name="O'Grady P."/>
            <person name="Pachter L."/>
            <person name="Papaceit M."/>
            <person name="Parisi M.J."/>
            <person name="Parisi M."/>
            <person name="Parts L."/>
            <person name="Pedersen J.S."/>
            <person name="Pesole G."/>
            <person name="Phillippy A.M."/>
            <person name="Ponting C.P."/>
            <person name="Pop M."/>
            <person name="Porcelli D."/>
            <person name="Powell J.R."/>
            <person name="Prohaska S."/>
            <person name="Pruitt K."/>
            <person name="Puig M."/>
            <person name="Quesneville H."/>
            <person name="Ram K.R."/>
            <person name="Rand D."/>
            <person name="Rasmussen M.D."/>
            <person name="Reed L.K."/>
            <person name="Reenan R."/>
            <person name="Reily A."/>
            <person name="Remington K.A."/>
            <person name="Rieger T.T."/>
            <person name="Ritchie M.G."/>
            <person name="Robin C."/>
            <person name="Rogers Y.H."/>
            <person name="Rohde C."/>
            <person name="Rozas J."/>
            <person name="Rubenfield M.J."/>
            <person name="Ruiz A."/>
            <person name="Russo S."/>
            <person name="Salzberg S.L."/>
            <person name="Sanchez-Gracia A."/>
            <person name="Saranga D.J."/>
            <person name="Sato H."/>
            <person name="Schaeffer S.W."/>
            <person name="Schatz M.C."/>
            <person name="Schlenke T."/>
            <person name="Schwartz R."/>
            <person name="Segarra C."/>
            <person name="Singh R.S."/>
            <person name="Sirot L."/>
            <person name="Sirota M."/>
            <person name="Sisneros N.B."/>
            <person name="Smith C.D."/>
            <person name="Smith T.F."/>
            <person name="Spieth J."/>
            <person name="Stage D.E."/>
            <person name="Stark A."/>
            <person name="Stephan W."/>
            <person name="Strausberg R.L."/>
            <person name="Strempel S."/>
            <person name="Sturgill D."/>
            <person name="Sutton G."/>
            <person name="Sutton G.G."/>
            <person name="Tao W."/>
            <person name="Teichmann S."/>
            <person name="Tobari Y.N."/>
            <person name="Tomimura Y."/>
            <person name="Tsolas J.M."/>
            <person name="Valente V.L."/>
            <person name="Venter E."/>
            <person name="Venter J.C."/>
            <person name="Vicario S."/>
            <person name="Vieira F.G."/>
            <person name="Vilella A.J."/>
            <person name="Villasante A."/>
            <person name="Walenz B."/>
            <person name="Wang J."/>
            <person name="Wasserman M."/>
            <person name="Watts T."/>
            <person name="Wilson D."/>
            <person name="Wilson R.K."/>
            <person name="Wing R.A."/>
            <person name="Wolfner M.F."/>
            <person name="Wong A."/>
            <person name="Wong G.K."/>
            <person name="Wu C.I."/>
            <person name="Wu G."/>
            <person name="Yamamoto D."/>
            <person name="Yang H.P."/>
            <person name="Yang S.P."/>
            <person name="Yorke J.A."/>
            <person name="Yoshida K."/>
            <person name="Zdobnov E."/>
            <person name="Zhang P."/>
            <person name="Zhang Y."/>
            <person name="Zimin A.V."/>
            <person name="Baldwin J."/>
            <person name="Abdouelleil A."/>
            <person name="Abdulkadir J."/>
            <person name="Abebe A."/>
            <person name="Abera B."/>
            <person name="Abreu J."/>
            <person name="Acer S.C."/>
            <person name="Aftuck L."/>
            <person name="Alexander A."/>
            <person name="An P."/>
            <person name="Anderson E."/>
            <person name="Anderson S."/>
            <person name="Arachi H."/>
            <person name="Azer M."/>
            <person name="Bachantsang P."/>
            <person name="Barry A."/>
            <person name="Bayul T."/>
            <person name="Berlin A."/>
            <person name="Bessette D."/>
            <person name="Bloom T."/>
            <person name="Blye J."/>
            <person name="Boguslavskiy L."/>
            <person name="Bonnet C."/>
            <person name="Boukhgalter B."/>
            <person name="Bourzgui I."/>
            <person name="Brown A."/>
            <person name="Cahill P."/>
            <person name="Channer S."/>
            <person name="Cheshatsang Y."/>
            <person name="Chuda L."/>
            <person name="Citroen M."/>
            <person name="Collymore A."/>
            <person name="Cooke P."/>
            <person name="Costello M."/>
            <person name="D'Aco K."/>
            <person name="Daza R."/>
            <person name="De Haan G."/>
            <person name="DeGray S."/>
            <person name="DeMaso C."/>
            <person name="Dhargay N."/>
            <person name="Dooley K."/>
            <person name="Dooley E."/>
            <person name="Doricent M."/>
            <person name="Dorje P."/>
            <person name="Dorjee K."/>
            <person name="Dupes A."/>
            <person name="Elong R."/>
            <person name="Falk J."/>
            <person name="Farina A."/>
            <person name="Faro S."/>
            <person name="Ferguson D."/>
            <person name="Fisher S."/>
            <person name="Foley C.D."/>
            <person name="Franke A."/>
            <person name="Friedrich D."/>
            <person name="Gadbois L."/>
            <person name="Gearin G."/>
            <person name="Gearin C.R."/>
            <person name="Giannoukos G."/>
            <person name="Goode T."/>
            <person name="Graham J."/>
            <person name="Grandbois E."/>
            <person name="Grewal S."/>
            <person name="Gyaltsen K."/>
            <person name="Hafez N."/>
            <person name="Hagos B."/>
            <person name="Hall J."/>
            <person name="Henson C."/>
            <person name="Hollinger A."/>
            <person name="Honan T."/>
            <person name="Huard M.D."/>
            <person name="Hughes L."/>
            <person name="Hurhula B."/>
            <person name="Husby M.E."/>
            <person name="Kamat A."/>
            <person name="Kanga B."/>
            <person name="Kashin S."/>
            <person name="Khazanovich D."/>
            <person name="Kisner P."/>
            <person name="Lance K."/>
            <person name="Lara M."/>
            <person name="Lee W."/>
            <person name="Lennon N."/>
            <person name="Letendre F."/>
            <person name="LeVine R."/>
            <person name="Lipovsky A."/>
            <person name="Liu X."/>
            <person name="Liu J."/>
            <person name="Liu S."/>
            <person name="Lokyitsang T."/>
            <person name="Lokyitsang Y."/>
            <person name="Lubonja R."/>
            <person name="Lui A."/>
            <person name="MacDonald P."/>
            <person name="Magnisalis V."/>
            <person name="Maru K."/>
            <person name="Matthews C."/>
            <person name="McCusker W."/>
            <person name="McDonough S."/>
            <person name="Mehta T."/>
            <person name="Meldrim J."/>
            <person name="Meneus L."/>
            <person name="Mihai O."/>
            <person name="Mihalev A."/>
            <person name="Mihova T."/>
            <person name="Mittelman R."/>
            <person name="Mlenga V."/>
            <person name="Montmayeur A."/>
            <person name="Mulrain L."/>
            <person name="Navidi A."/>
            <person name="Naylor J."/>
            <person name="Negash T."/>
            <person name="Nguyen T."/>
            <person name="Nguyen N."/>
            <person name="Nicol R."/>
            <person name="Norbu C."/>
            <person name="Norbu N."/>
            <person name="Novod N."/>
            <person name="O'Neill B."/>
            <person name="Osman S."/>
            <person name="Markiewicz E."/>
            <person name="Oyono O.L."/>
            <person name="Patti C."/>
            <person name="Phunkhang P."/>
            <person name="Pierre F."/>
            <person name="Priest M."/>
            <person name="Raghuraman S."/>
            <person name="Rege F."/>
            <person name="Reyes R."/>
            <person name="Rise C."/>
            <person name="Rogov P."/>
            <person name="Ross K."/>
            <person name="Ryan E."/>
            <person name="Settipalli S."/>
            <person name="Shea T."/>
            <person name="Sherpa N."/>
            <person name="Shi L."/>
            <person name="Shih D."/>
            <person name="Sparrow T."/>
            <person name="Spaulding J."/>
            <person name="Stalker J."/>
            <person name="Stange-Thomann N."/>
            <person name="Stavropoulos S."/>
            <person name="Stone C."/>
            <person name="Strader C."/>
            <person name="Tesfaye S."/>
            <person name="Thomson T."/>
            <person name="Thoulutsang Y."/>
            <person name="Thoulutsang D."/>
            <person name="Topham K."/>
            <person name="Topping I."/>
            <person name="Tsamla T."/>
            <person name="Vassiliev H."/>
            <person name="Vo A."/>
            <person name="Wangchuk T."/>
            <person name="Wangdi T."/>
            <person name="Weiand M."/>
            <person name="Wilkinson J."/>
            <person name="Wilson A."/>
            <person name="Yadav S."/>
            <person name="Young G."/>
            <person name="Yu Q."/>
            <person name="Zembek L."/>
            <person name="Zhong D."/>
            <person name="Zimmer A."/>
            <person name="Zwirko Z."/>
            <person name="Jaffe D.B."/>
            <person name="Alvarez P."/>
            <person name="Brockman W."/>
            <person name="Butler J."/>
            <person name="Chin C."/>
            <person name="Gnerre S."/>
            <person name="Grabherr M."/>
            <person name="Kleber M."/>
            <person name="Mauceli E."/>
            <person name="MacCallum I."/>
        </authorList>
    </citation>
    <scope>NUCLEOTIDE SEQUENCE [LARGE SCALE GENOMIC DNA]</scope>
    <source>
        <strain evidence="1">MSH-3</strain>
        <strain evidence="3">MSH-3 / Tucson 14011-0111.49</strain>
    </source>
</reference>
<name>B4H3R2_DROPE</name>
<protein>
    <submittedName>
        <fullName evidence="2">GL13204</fullName>
    </submittedName>
    <submittedName>
        <fullName evidence="1">GL15158</fullName>
    </submittedName>
</protein>
<accession>B4H3R2</accession>
<dbReference type="AlphaFoldDB" id="B4H3R2"/>
<organism evidence="3">
    <name type="scientific">Drosophila persimilis</name>
    <name type="common">Fruit fly</name>
    <dbReference type="NCBI Taxonomy" id="7234"/>
    <lineage>
        <taxon>Eukaryota</taxon>
        <taxon>Metazoa</taxon>
        <taxon>Ecdysozoa</taxon>
        <taxon>Arthropoda</taxon>
        <taxon>Hexapoda</taxon>
        <taxon>Insecta</taxon>
        <taxon>Pterygota</taxon>
        <taxon>Neoptera</taxon>
        <taxon>Endopterygota</taxon>
        <taxon>Diptera</taxon>
        <taxon>Brachycera</taxon>
        <taxon>Muscomorpha</taxon>
        <taxon>Ephydroidea</taxon>
        <taxon>Drosophilidae</taxon>
        <taxon>Drosophila</taxon>
        <taxon>Sophophora</taxon>
    </lineage>
</organism>
<evidence type="ECO:0000313" key="2">
    <source>
        <dbReference type="EMBL" id="EDW34908.1"/>
    </source>
</evidence>
<dbReference type="EMBL" id="CH479207">
    <property type="protein sequence ID" value="EDW31013.1"/>
    <property type="molecule type" value="Genomic_DNA"/>
</dbReference>
<gene>
    <name evidence="1" type="primary">Dper\GL15158</name>
    <name evidence="2" type="synonym">Dper\GL13204</name>
    <name evidence="2" type="ORF">Dper_GL13204</name>
    <name evidence="1" type="ORF">Dper_GL15158</name>
    <name evidence="1" type="ORF">GL13204</name>
    <name evidence="1" type="ORF">GL15158</name>
</gene>
<keyword evidence="3" id="KW-1185">Reference proteome</keyword>
<dbReference type="EMBL" id="CH479585">
    <property type="protein sequence ID" value="EDW34908.1"/>
    <property type="molecule type" value="Genomic_DNA"/>
</dbReference>
<dbReference type="HOGENOM" id="CLU_2925042_0_0_1"/>
<reference evidence="1" key="2">
    <citation type="submission" date="2008-06" db="EMBL/GenBank/DDBJ databases">
        <authorList>
            <consortium name="FlyBase"/>
        </authorList>
    </citation>
    <scope>NUCLEOTIDE SEQUENCE</scope>
    <source>
        <strain evidence="1">MSH-3</strain>
    </source>
</reference>